<evidence type="ECO:0000313" key="1">
    <source>
        <dbReference type="EMBL" id="EAZ79696.1"/>
    </source>
</evidence>
<keyword evidence="2" id="KW-1185">Reference proteome</keyword>
<protein>
    <recommendedName>
        <fullName evidence="3">Lipoprotein</fullName>
    </recommendedName>
</protein>
<dbReference type="AlphaFoldDB" id="A3I1N0"/>
<proteinExistence type="predicted"/>
<sequence>MFLRFGLLINLDFSMKNYFQKLVIFALTLSVYSCGEKTQTDNKPKVFSIELADSLEVDFLKEMRLLDYDPNSKKFLLATEEPREYLEVDQKGEILTHNQFNRDGIDVVGHAVSLGYFNGDVTVFDFQNGYMMFDDSTKVGEITLPYSYDVFIPNPKLGLFEHENKVYYPKPAQHSLMANHEDQNMFQAMYSLPIIESQDKATKDISDAIDLPESSPILNGQVHGFTVPIYTFDEDQLVLSLGIEPRLYVYQMQGGQFIFEKTIDVNIPDWIGYKPVPMETPEKFFEEIRKIRPANLNNIFVLEDYYLVTYHRGISEEGMQELEFSERYGLGALREDPYFVAVFDKDFNQLATNVPFPVPVHAPMVVNENGEIVVSKIAGLSETEDDGIVLYFLQLAED</sequence>
<evidence type="ECO:0000313" key="2">
    <source>
        <dbReference type="Proteomes" id="UP000003919"/>
    </source>
</evidence>
<accession>A3I1N0</accession>
<dbReference type="HOGENOM" id="CLU_718935_0_0_10"/>
<dbReference type="Proteomes" id="UP000003919">
    <property type="component" value="Chromosome"/>
</dbReference>
<dbReference type="EMBL" id="CM001023">
    <property type="protein sequence ID" value="EAZ79696.1"/>
    <property type="molecule type" value="Genomic_DNA"/>
</dbReference>
<gene>
    <name evidence="1" type="ORF">ALPR1_08728</name>
</gene>
<comment type="caution">
    <text evidence="1">The sequence shown here is derived from an EMBL/GenBank/DDBJ whole genome shotgun (WGS) entry which is preliminary data.</text>
</comment>
<reference evidence="1 2" key="1">
    <citation type="journal article" date="2011" name="J. Bacteriol.">
        <title>Complete genome sequence of Algoriphagus sp. PR1, bacterial prey of a colony-forming choanoflagellate.</title>
        <authorList>
            <person name="Alegado R.A."/>
            <person name="Ferriera S."/>
            <person name="Nusbaum C."/>
            <person name="Young S.K."/>
            <person name="Zeng Q."/>
            <person name="Imamovic A."/>
            <person name="Fairclough S.R."/>
            <person name="King N."/>
        </authorList>
    </citation>
    <scope>NUCLEOTIDE SEQUENCE [LARGE SCALE GENOMIC DNA]</scope>
    <source>
        <strain evidence="1 2">PR1</strain>
    </source>
</reference>
<evidence type="ECO:0008006" key="3">
    <source>
        <dbReference type="Google" id="ProtNLM"/>
    </source>
</evidence>
<dbReference type="EMBL" id="AAXU02000001">
    <property type="protein sequence ID" value="EAZ79696.1"/>
    <property type="molecule type" value="Genomic_DNA"/>
</dbReference>
<dbReference type="STRING" id="388413.ALPR1_08728"/>
<organism evidence="1 2">
    <name type="scientific">Algoriphagus machipongonensis</name>
    <dbReference type="NCBI Taxonomy" id="388413"/>
    <lineage>
        <taxon>Bacteria</taxon>
        <taxon>Pseudomonadati</taxon>
        <taxon>Bacteroidota</taxon>
        <taxon>Cytophagia</taxon>
        <taxon>Cytophagales</taxon>
        <taxon>Cyclobacteriaceae</taxon>
        <taxon>Algoriphagus</taxon>
    </lineage>
</organism>
<name>A3I1N0_9BACT</name>
<dbReference type="PROSITE" id="PS51257">
    <property type="entry name" value="PROKAR_LIPOPROTEIN"/>
    <property type="match status" value="1"/>
</dbReference>